<organism evidence="1 2">
    <name type="scientific">Synechococcus lacustris str. Tous</name>
    <dbReference type="NCBI Taxonomy" id="1910958"/>
    <lineage>
        <taxon>Bacteria</taxon>
        <taxon>Bacillati</taxon>
        <taxon>Cyanobacteriota</taxon>
        <taxon>Cyanophyceae</taxon>
        <taxon>Synechococcales</taxon>
        <taxon>Synechococcaceae</taxon>
        <taxon>Synechococcus</taxon>
    </lineage>
</organism>
<dbReference type="RefSeq" id="WP_106500682.1">
    <property type="nucleotide sequence ID" value="NZ_PXVC01000071.1"/>
</dbReference>
<evidence type="ECO:0000313" key="2">
    <source>
        <dbReference type="Proteomes" id="UP000240206"/>
    </source>
</evidence>
<dbReference type="EMBL" id="PXVC01000071">
    <property type="protein sequence ID" value="PSI00822.1"/>
    <property type="molecule type" value="Genomic_DNA"/>
</dbReference>
<evidence type="ECO:0000313" key="1">
    <source>
        <dbReference type="EMBL" id="PSI00822.1"/>
    </source>
</evidence>
<dbReference type="Proteomes" id="UP000240206">
    <property type="component" value="Unassembled WGS sequence"/>
</dbReference>
<dbReference type="Gene3D" id="3.40.50.300">
    <property type="entry name" value="P-loop containing nucleotide triphosphate hydrolases"/>
    <property type="match status" value="1"/>
</dbReference>
<proteinExistence type="predicted"/>
<protein>
    <submittedName>
        <fullName evidence="1">Uncharacterized protein</fullName>
    </submittedName>
</protein>
<name>A0A2P7EC78_9SYNE</name>
<accession>A0A2P7EC78</accession>
<comment type="caution">
    <text evidence="1">The sequence shown here is derived from an EMBL/GenBank/DDBJ whole genome shotgun (WGS) entry which is preliminary data.</text>
</comment>
<sequence>MEAQADLASRYSEPLAQAINSYLQPLIPDGPIAQLNYDQYKGFGGLRLRRGKEFYDFDELSGGMREQLTAALRLSMADVLKDANDGCLPLVFDDAFANSDPVESIVLRKCLILQ</sequence>
<dbReference type="AlphaFoldDB" id="A0A2P7EC78"/>
<dbReference type="InterPro" id="IPR027417">
    <property type="entry name" value="P-loop_NTPase"/>
</dbReference>
<reference evidence="2" key="1">
    <citation type="submission" date="2018-03" db="EMBL/GenBank/DDBJ databases">
        <title>Ecological and genomic features of two cosmopolitan and abundant freshwater picocyanobacteria.</title>
        <authorList>
            <person name="Cabello-Yeves P.J."/>
            <person name="Picazo A."/>
            <person name="Camacho A."/>
            <person name="Callieri C."/>
            <person name="Rosselli R."/>
            <person name="Roda-Garcia J."/>
            <person name="Coutinho F.H."/>
            <person name="Rodriguez-Valera F."/>
        </authorList>
    </citation>
    <scope>NUCLEOTIDE SEQUENCE [LARGE SCALE GENOMIC DNA]</scope>
    <source>
        <strain evidence="2">Tous</strain>
    </source>
</reference>
<keyword evidence="2" id="KW-1185">Reference proteome</keyword>
<gene>
    <name evidence="1" type="ORF">C7K08_11095</name>
</gene>